<geneLocation type="mitochondrion" evidence="2"/>
<feature type="region of interest" description="Disordered" evidence="1">
    <location>
        <begin position="1"/>
        <end position="40"/>
    </location>
</feature>
<feature type="compositionally biased region" description="Low complexity" evidence="1">
    <location>
        <begin position="19"/>
        <end position="28"/>
    </location>
</feature>
<gene>
    <name evidence="2" type="ORF">ABT39_MTgene5662</name>
</gene>
<reference evidence="2" key="1">
    <citation type="journal article" date="2015" name="Genome Biol. Evol.">
        <title>Organellar Genomes of White Spruce (Picea glauca): Assembly and Annotation.</title>
        <authorList>
            <person name="Jackman S.D."/>
            <person name="Warren R.L."/>
            <person name="Gibb E.A."/>
            <person name="Vandervalk B.P."/>
            <person name="Mohamadi H."/>
            <person name="Chu J."/>
            <person name="Raymond A."/>
            <person name="Pleasance S."/>
            <person name="Coope R."/>
            <person name="Wildung M.R."/>
            <person name="Ritland C.E."/>
            <person name="Bousquet J."/>
            <person name="Jones S.J."/>
            <person name="Bohlmann J."/>
            <person name="Birol I."/>
        </authorList>
    </citation>
    <scope>NUCLEOTIDE SEQUENCE [LARGE SCALE GENOMIC DNA]</scope>
    <source>
        <tissue evidence="2">Flushing bud</tissue>
    </source>
</reference>
<dbReference type="EMBL" id="LKAM01000007">
    <property type="protein sequence ID" value="KUM47476.1"/>
    <property type="molecule type" value="Genomic_DNA"/>
</dbReference>
<evidence type="ECO:0000256" key="1">
    <source>
        <dbReference type="SAM" id="MobiDB-lite"/>
    </source>
</evidence>
<keyword evidence="2" id="KW-0496">Mitochondrion</keyword>
<name>A0A101LY25_PICGL</name>
<evidence type="ECO:0000313" key="2">
    <source>
        <dbReference type="EMBL" id="KUM47476.1"/>
    </source>
</evidence>
<protein>
    <submittedName>
        <fullName evidence="2">Uncharacterized protein</fullName>
    </submittedName>
</protein>
<dbReference type="AlphaFoldDB" id="A0A101LY25"/>
<comment type="caution">
    <text evidence="2">The sequence shown here is derived from an EMBL/GenBank/DDBJ whole genome shotgun (WGS) entry which is preliminary data.</text>
</comment>
<sequence length="40" mass="4483">MAPPSWRFPDPGKGSWQGSSPHWSVSVHPSKKIGSMEKYK</sequence>
<proteinExistence type="predicted"/>
<accession>A0A101LY25</accession>
<organism evidence="2">
    <name type="scientific">Picea glauca</name>
    <name type="common">White spruce</name>
    <name type="synonym">Pinus glauca</name>
    <dbReference type="NCBI Taxonomy" id="3330"/>
    <lineage>
        <taxon>Eukaryota</taxon>
        <taxon>Viridiplantae</taxon>
        <taxon>Streptophyta</taxon>
        <taxon>Embryophyta</taxon>
        <taxon>Tracheophyta</taxon>
        <taxon>Spermatophyta</taxon>
        <taxon>Pinopsida</taxon>
        <taxon>Pinidae</taxon>
        <taxon>Conifers I</taxon>
        <taxon>Pinales</taxon>
        <taxon>Pinaceae</taxon>
        <taxon>Picea</taxon>
    </lineage>
</organism>